<name>A0ABR3QD52_9TREE</name>
<feature type="compositionally biased region" description="Low complexity" evidence="1">
    <location>
        <begin position="45"/>
        <end position="54"/>
    </location>
</feature>
<feature type="compositionally biased region" description="Basic and acidic residues" evidence="1">
    <location>
        <begin position="171"/>
        <end position="183"/>
    </location>
</feature>
<feature type="compositionally biased region" description="Polar residues" evidence="1">
    <location>
        <begin position="97"/>
        <end position="106"/>
    </location>
</feature>
<proteinExistence type="predicted"/>
<feature type="compositionally biased region" description="Low complexity" evidence="1">
    <location>
        <begin position="251"/>
        <end position="265"/>
    </location>
</feature>
<feature type="compositionally biased region" description="Polar residues" evidence="1">
    <location>
        <begin position="459"/>
        <end position="473"/>
    </location>
</feature>
<feature type="region of interest" description="Disordered" evidence="1">
    <location>
        <begin position="444"/>
        <end position="479"/>
    </location>
</feature>
<dbReference type="GeneID" id="95981436"/>
<comment type="caution">
    <text evidence="2">The sequence shown here is derived from an EMBL/GenBank/DDBJ whole genome shotgun (WGS) entry which is preliminary data.</text>
</comment>
<evidence type="ECO:0000256" key="1">
    <source>
        <dbReference type="SAM" id="MobiDB-lite"/>
    </source>
</evidence>
<feature type="compositionally biased region" description="Polar residues" evidence="1">
    <location>
        <begin position="522"/>
        <end position="541"/>
    </location>
</feature>
<evidence type="ECO:0008006" key="4">
    <source>
        <dbReference type="Google" id="ProtNLM"/>
    </source>
</evidence>
<feature type="compositionally biased region" description="Polar residues" evidence="1">
    <location>
        <begin position="59"/>
        <end position="78"/>
    </location>
</feature>
<feature type="compositionally biased region" description="Basic residues" evidence="1">
    <location>
        <begin position="236"/>
        <end position="250"/>
    </location>
</feature>
<feature type="compositionally biased region" description="Low complexity" evidence="1">
    <location>
        <begin position="85"/>
        <end position="96"/>
    </location>
</feature>
<feature type="compositionally biased region" description="Polar residues" evidence="1">
    <location>
        <begin position="10"/>
        <end position="42"/>
    </location>
</feature>
<dbReference type="RefSeq" id="XP_069212590.1">
    <property type="nucleotide sequence ID" value="XM_069349046.1"/>
</dbReference>
<sequence length="570" mass="62966">MAGHELLPPFQSNVHQQLSQSVYSTPPLYSSPSFEATHVTETQHAHPPAQFAQAYPLSRSGSRDSTASTSAYSHSLTPDTEAYGSVHSSHSDSQTSLATTEVTRTAQHLLHPQERPSAVNQPRQPPYYGHLAAGSPVSYSIPPSTFQPPQVKREYNEDDGNSDEEGSPEPKATKETAGKRTRAELSGVRTSSRIASMGRTSYADLENGTTPSPTASFNGRLSEPPTEDEEDDFRPQKRTRAPSSKKKAPVRRSSAAPAPAPSQVPQIEPCERSLWALNDTYPQLQKLYPLFYHALNDDLSLNMEAVPLIGTIPSTVTPHEKADRLRAFHHRGRRILAQLDAFTRRCDRRYEGESVRWPEIADGVRVAIRDVRRKAVERCENYKYTRRDILDKVCGKDNWDPVEVGMIEWREGMADNDPALDLKGGRMDGAPQLLRPAHEPVVSYRPVRPMPSRGRLVSRSASTVGIPRQQQHVGTKKATGPDTMAYEQINSPPPPRYGEDEVPLTVQMPGLSSPAVTHRESPQNQKPTLVVGTSTWPQDSNLWDDNEVVVPTASPQRGGSDDSFGSGWSP</sequence>
<feature type="compositionally biased region" description="Low complexity" evidence="1">
    <location>
        <begin position="561"/>
        <end position="570"/>
    </location>
</feature>
<evidence type="ECO:0000313" key="3">
    <source>
        <dbReference type="Proteomes" id="UP001565368"/>
    </source>
</evidence>
<feature type="compositionally biased region" description="Polar residues" evidence="1">
    <location>
        <begin position="207"/>
        <end position="219"/>
    </location>
</feature>
<protein>
    <recommendedName>
        <fullName evidence="4">BAG domain-containing protein</fullName>
    </recommendedName>
</protein>
<reference evidence="2 3" key="1">
    <citation type="submission" date="2023-08" db="EMBL/GenBank/DDBJ databases">
        <title>Annotated Genome Sequence of Vanrija albida AlHP1.</title>
        <authorList>
            <person name="Herzog R."/>
        </authorList>
    </citation>
    <scope>NUCLEOTIDE SEQUENCE [LARGE SCALE GENOMIC DNA]</scope>
    <source>
        <strain evidence="2 3">AlHP1</strain>
    </source>
</reference>
<feature type="region of interest" description="Disordered" evidence="1">
    <location>
        <begin position="511"/>
        <end position="570"/>
    </location>
</feature>
<feature type="region of interest" description="Disordered" evidence="1">
    <location>
        <begin position="1"/>
        <end position="265"/>
    </location>
</feature>
<gene>
    <name evidence="2" type="ORF">Q8F55_000393</name>
</gene>
<dbReference type="EMBL" id="JBBXJM010000001">
    <property type="protein sequence ID" value="KAL1412646.1"/>
    <property type="molecule type" value="Genomic_DNA"/>
</dbReference>
<feature type="compositionally biased region" description="Polar residues" evidence="1">
    <location>
        <begin position="137"/>
        <end position="148"/>
    </location>
</feature>
<evidence type="ECO:0000313" key="2">
    <source>
        <dbReference type="EMBL" id="KAL1412646.1"/>
    </source>
</evidence>
<feature type="compositionally biased region" description="Acidic residues" evidence="1">
    <location>
        <begin position="156"/>
        <end position="167"/>
    </location>
</feature>
<organism evidence="2 3">
    <name type="scientific">Vanrija albida</name>
    <dbReference type="NCBI Taxonomy" id="181172"/>
    <lineage>
        <taxon>Eukaryota</taxon>
        <taxon>Fungi</taxon>
        <taxon>Dikarya</taxon>
        <taxon>Basidiomycota</taxon>
        <taxon>Agaricomycotina</taxon>
        <taxon>Tremellomycetes</taxon>
        <taxon>Trichosporonales</taxon>
        <taxon>Trichosporonaceae</taxon>
        <taxon>Vanrija</taxon>
    </lineage>
</organism>
<keyword evidence="3" id="KW-1185">Reference proteome</keyword>
<accession>A0ABR3QD52</accession>
<dbReference type="Proteomes" id="UP001565368">
    <property type="component" value="Unassembled WGS sequence"/>
</dbReference>